<dbReference type="GO" id="GO:0033925">
    <property type="term" value="F:mannosyl-glycoprotein endo-beta-N-acetylglucosaminidase activity"/>
    <property type="evidence" value="ECO:0007669"/>
    <property type="project" value="InterPro"/>
</dbReference>
<dbReference type="InterPro" id="IPR005201">
    <property type="entry name" value="TIM_ENGase"/>
</dbReference>
<evidence type="ECO:0000313" key="3">
    <source>
        <dbReference type="EMBL" id="ATZ21214.1"/>
    </source>
</evidence>
<keyword evidence="4" id="KW-1185">Reference proteome</keyword>
<feature type="signal peptide" evidence="1">
    <location>
        <begin position="1"/>
        <end position="20"/>
    </location>
</feature>
<dbReference type="Proteomes" id="UP000232223">
    <property type="component" value="Chromosome"/>
</dbReference>
<sequence>MKKLLSLMIIVCLTSASSLTLISCTQKVYGRDISKIGNYSWLKEEPYFDSYKNILKFDIDDLQTAPIKIQNSFEYEKFLDLNKQSTSFKTESEITKQVATAAPLNSKFLPNGNLVSDFKLIDRTEYYDQINKVNEWNFDSDLDAKYNKSKIKLQESQKTMNKWVDSQDPETKEMNMSTIIESTSNSNTIVGNKRVYERSFNNYQYNDILVSWAGSIDEGIIVPPAKNQVEKAHLNGTKILGTIFLDGYHGLNKQALKGFLEKDKKGNYLIVEKLIDLAVKLNFDGWFWNNEPNGSNPNGFVVDNEIMFEIMNQMQETIKKSNDPKVKELIVFGYKNQGQLTIDPQGNVSDYESEKIYQNTSLFLNDFYVFANEVNRYVEKNNLSKDEQFEIYSMFNAGAWVGGKIWFDKDKIGSRDFRELNHIPFDSEQKPYNLNFQSEYTRMIEDYKKGKWTFKTEKQDKENGGAKNSIALFASHVPYDLASQDMDKISKDKSVALDTYGLVSANNYDDQMYTGKNKALSNDDKGVAIYPGGEGNSNSIFKDKSYGVGNLVQEKTILIDSNNYFKTNFSTGQGSKMATFIKGNRKIIENYPWSNTNIADIQPTYKWDIKKVKNNSNEQIKNNEDEKISGYYDFYDPYLKGNSISLGSGFNKNGEILPVKWETNKEYEWNIMGANYTKENESKKVSIVVKVPKYLEDKIDISVSGKANERITQRNKTEITHIKDSGSEDYTWIRLENTYTQPIGKIGLSFSTKDLDLLDEELLFKITCGEIVVDKENNKVNQYDQSNVGVIVESVVQRNGKNNIRFNLTQDTLSDDIYSYYEIYLEDENNKLIRLTENNSPEFYIKQIESKYKKFYIKQTNYKNQEKWFNFEL</sequence>
<dbReference type="Gene3D" id="2.60.120.260">
    <property type="entry name" value="Galactose-binding domain-like"/>
    <property type="match status" value="1"/>
</dbReference>
<evidence type="ECO:0000256" key="1">
    <source>
        <dbReference type="SAM" id="SignalP"/>
    </source>
</evidence>
<dbReference type="PROSITE" id="PS51257">
    <property type="entry name" value="PROKAR_LIPOPROTEIN"/>
    <property type="match status" value="1"/>
</dbReference>
<evidence type="ECO:0000259" key="2">
    <source>
        <dbReference type="Pfam" id="PF03644"/>
    </source>
</evidence>
<organism evidence="3 4">
    <name type="scientific">Mesoplasma tabanidae</name>
    <dbReference type="NCBI Taxonomy" id="219745"/>
    <lineage>
        <taxon>Bacteria</taxon>
        <taxon>Bacillati</taxon>
        <taxon>Mycoplasmatota</taxon>
        <taxon>Mollicutes</taxon>
        <taxon>Entomoplasmatales</taxon>
        <taxon>Entomoplasmataceae</taxon>
        <taxon>Mesoplasma</taxon>
    </lineage>
</organism>
<dbReference type="OrthoDB" id="1089471at2"/>
<feature type="domain" description="Cytosolic endo-beta-N-acetylglucosaminidase TIM barrel" evidence="2">
    <location>
        <begin position="191"/>
        <end position="576"/>
    </location>
</feature>
<proteinExistence type="predicted"/>
<dbReference type="PANTHER" id="PTHR13246:SF1">
    <property type="entry name" value="CYTOSOLIC ENDO-BETA-N-ACETYLGLUCOSAMINIDASE"/>
    <property type="match status" value="1"/>
</dbReference>
<dbReference type="KEGG" id="mtab:MTABA_v1c00060"/>
<feature type="chain" id="PRO_5014609857" evidence="1">
    <location>
        <begin position="21"/>
        <end position="873"/>
    </location>
</feature>
<dbReference type="InterPro" id="IPR032979">
    <property type="entry name" value="ENGase"/>
</dbReference>
<dbReference type="EMBL" id="CP024969">
    <property type="protein sequence ID" value="ATZ21214.1"/>
    <property type="molecule type" value="Genomic_DNA"/>
</dbReference>
<dbReference type="AlphaFoldDB" id="A0A2K8P376"/>
<dbReference type="GO" id="GO:0005829">
    <property type="term" value="C:cytosol"/>
    <property type="evidence" value="ECO:0007669"/>
    <property type="project" value="UniProtKB-SubCell"/>
</dbReference>
<keyword evidence="1" id="KW-0732">Signal</keyword>
<name>A0A2K8P376_9MOLU</name>
<gene>
    <name evidence="3" type="ORF">MTABA_v1c00060</name>
</gene>
<dbReference type="RefSeq" id="WP_100679182.1">
    <property type="nucleotide sequence ID" value="NZ_CP024969.1"/>
</dbReference>
<dbReference type="Gene3D" id="3.20.20.80">
    <property type="entry name" value="Glycosidases"/>
    <property type="match status" value="1"/>
</dbReference>
<dbReference type="Pfam" id="PF03644">
    <property type="entry name" value="Glyco_hydro_85"/>
    <property type="match status" value="1"/>
</dbReference>
<accession>A0A2K8P376</accession>
<protein>
    <submittedName>
        <fullName evidence="3">Endo-beta-N-acetylglucosaminidase</fullName>
    </submittedName>
</protein>
<dbReference type="PANTHER" id="PTHR13246">
    <property type="entry name" value="ENDO BETA N-ACETYLGLUCOSAMINIDASE"/>
    <property type="match status" value="1"/>
</dbReference>
<evidence type="ECO:0000313" key="4">
    <source>
        <dbReference type="Proteomes" id="UP000232223"/>
    </source>
</evidence>
<reference evidence="3 4" key="1">
    <citation type="submission" date="2017-11" db="EMBL/GenBank/DDBJ databases">
        <title>Genome sequence of Mesoplasma tabanidae BARC 857 (ATCC 49584).</title>
        <authorList>
            <person name="Lo W.-S."/>
            <person name="Kuo C.-H."/>
        </authorList>
    </citation>
    <scope>NUCLEOTIDE SEQUENCE [LARGE SCALE GENOMIC DNA]</scope>
    <source>
        <strain evidence="3 4">BARC 857</strain>
    </source>
</reference>